<comment type="similarity">
    <text evidence="1 2">Belongs to the UPF0301 (AlgH) family.</text>
</comment>
<keyword evidence="4" id="KW-1185">Reference proteome</keyword>
<evidence type="ECO:0000313" key="4">
    <source>
        <dbReference type="Proteomes" id="UP000199283"/>
    </source>
</evidence>
<dbReference type="OrthoDB" id="9807486at2"/>
<dbReference type="SUPFAM" id="SSF143456">
    <property type="entry name" value="VC0467-like"/>
    <property type="match status" value="1"/>
</dbReference>
<reference evidence="3 4" key="1">
    <citation type="submission" date="2016-10" db="EMBL/GenBank/DDBJ databases">
        <authorList>
            <person name="de Groot N.N."/>
        </authorList>
    </citation>
    <scope>NUCLEOTIDE SEQUENCE [LARGE SCALE GENOMIC DNA]</scope>
    <source>
        <strain evidence="3 4">DSM 14858</strain>
    </source>
</reference>
<organism evidence="3 4">
    <name type="scientific">Jannaschia helgolandensis</name>
    <dbReference type="NCBI Taxonomy" id="188906"/>
    <lineage>
        <taxon>Bacteria</taxon>
        <taxon>Pseudomonadati</taxon>
        <taxon>Pseudomonadota</taxon>
        <taxon>Alphaproteobacteria</taxon>
        <taxon>Rhodobacterales</taxon>
        <taxon>Roseobacteraceae</taxon>
        <taxon>Jannaschia</taxon>
    </lineage>
</organism>
<evidence type="ECO:0000256" key="2">
    <source>
        <dbReference type="HAMAP-Rule" id="MF_00758"/>
    </source>
</evidence>
<dbReference type="STRING" id="188906.SAMN04488526_3302"/>
<evidence type="ECO:0000313" key="3">
    <source>
        <dbReference type="EMBL" id="SEL70341.1"/>
    </source>
</evidence>
<dbReference type="Proteomes" id="UP000199283">
    <property type="component" value="Unassembled WGS sequence"/>
</dbReference>
<proteinExistence type="inferred from homology"/>
<dbReference type="EMBL" id="FNZQ01000008">
    <property type="protein sequence ID" value="SEL70341.1"/>
    <property type="molecule type" value="Genomic_DNA"/>
</dbReference>
<sequence>MRGMQSIRYSASLIEIANDRIRPRMLIQNLPGCLTGTLLVASPALTEAGFRRSVVFLFAHSPDGAMGLIVNRALRTGSALRHLRDSGVAGESTDPRPLHIGGPLDRARCLLLHSDDYHAVENTVRTPVGLGVTASDDALHAVANGRGPENWLLARGHAAWAPGQLEQELNEGAWLTAPALDWTIFRCDDNLKWPAALRGLGIAPEGLSAQMGRA</sequence>
<dbReference type="PANTHER" id="PTHR30327">
    <property type="entry name" value="UNCHARACTERIZED PROTEIN YQGE"/>
    <property type="match status" value="1"/>
</dbReference>
<dbReference type="Gene3D" id="3.40.1740.10">
    <property type="entry name" value="VC0467-like"/>
    <property type="match status" value="1"/>
</dbReference>
<dbReference type="GO" id="GO:0005829">
    <property type="term" value="C:cytosol"/>
    <property type="evidence" value="ECO:0007669"/>
    <property type="project" value="TreeGrafter"/>
</dbReference>
<gene>
    <name evidence="3" type="ORF">SAMN04488526_3302</name>
</gene>
<dbReference type="Pfam" id="PF02622">
    <property type="entry name" value="DUF179"/>
    <property type="match status" value="1"/>
</dbReference>
<name>A0A1H7SCH0_9RHOB</name>
<dbReference type="InterPro" id="IPR003774">
    <property type="entry name" value="AlgH-like"/>
</dbReference>
<protein>
    <recommendedName>
        <fullName evidence="2">UPF0301 protein SAMN04488526_3302</fullName>
    </recommendedName>
</protein>
<accession>A0A1H7SCH0</accession>
<dbReference type="HAMAP" id="MF_00758">
    <property type="entry name" value="UPF0301"/>
    <property type="match status" value="1"/>
</dbReference>
<dbReference type="AlphaFoldDB" id="A0A1H7SCH0"/>
<dbReference type="PANTHER" id="PTHR30327:SF1">
    <property type="entry name" value="UPF0301 PROTEIN YQGE"/>
    <property type="match status" value="1"/>
</dbReference>
<evidence type="ECO:0000256" key="1">
    <source>
        <dbReference type="ARBA" id="ARBA00009600"/>
    </source>
</evidence>